<dbReference type="NCBIfam" id="NF038131">
    <property type="entry name" value="choice_anch_K"/>
    <property type="match status" value="1"/>
</dbReference>
<sequence length="237" mass="25145">MRVLFKVFCSSLLVLILSASPLYALILGSVTGEWINPEGGYQPALSYSDGAVSYGSGIEHRVWFGVAANSEQSGLGFTGVGTPYAFESGDVFELGRLRHLNSPTLIGSSITGVDLLVSMSFIDPEGLAGQVGFTLSLTNTPNINSVSDDFVFFPTSFAPVVFGTDSVWYTFELLGLGPDPYNLVSSLQTPEGSLNNTYLWGRITAGDAVKPVPEPVMLILFGSGFLVLAGARIRAKG</sequence>
<dbReference type="InterPro" id="IPR047995">
    <property type="entry name" value="Choice_anch_K"/>
</dbReference>
<reference evidence="1" key="1">
    <citation type="submission" date="2019-03" db="EMBL/GenBank/DDBJ databases">
        <authorList>
            <person name="Hao L."/>
        </authorList>
    </citation>
    <scope>NUCLEOTIDE SEQUENCE</scope>
</reference>
<dbReference type="AlphaFoldDB" id="A0A485LTN3"/>
<protein>
    <submittedName>
        <fullName evidence="1">PEP-CTERM motif protein</fullName>
    </submittedName>
</protein>
<name>A0A485LTN3_9ZZZZ</name>
<proteinExistence type="predicted"/>
<accession>A0A485LTN3</accession>
<evidence type="ECO:0000313" key="1">
    <source>
        <dbReference type="EMBL" id="VFU11254.1"/>
    </source>
</evidence>
<gene>
    <name evidence="1" type="ORF">SCFA_1000007</name>
</gene>
<dbReference type="EMBL" id="CAADRM010000003">
    <property type="protein sequence ID" value="VFU11254.1"/>
    <property type="molecule type" value="Genomic_DNA"/>
</dbReference>
<organism evidence="1">
    <name type="scientific">anaerobic digester metagenome</name>
    <dbReference type="NCBI Taxonomy" id="1263854"/>
    <lineage>
        <taxon>unclassified sequences</taxon>
        <taxon>metagenomes</taxon>
        <taxon>ecological metagenomes</taxon>
    </lineage>
</organism>